<reference evidence="3" key="1">
    <citation type="submission" date="2015-05" db="EMBL/GenBank/DDBJ databases">
        <authorList>
            <person name="Urmite Genomes"/>
        </authorList>
    </citation>
    <scope>NUCLEOTIDE SEQUENCE [LARGE SCALE GENOMIC DNA]</scope>
    <source>
        <strain evidence="3">LF1</strain>
    </source>
</reference>
<organism evidence="2 3">
    <name type="scientific">Neobacillus massiliamazoniensis</name>
    <dbReference type="NCBI Taxonomy" id="1499688"/>
    <lineage>
        <taxon>Bacteria</taxon>
        <taxon>Bacillati</taxon>
        <taxon>Bacillota</taxon>
        <taxon>Bacilli</taxon>
        <taxon>Bacillales</taxon>
        <taxon>Bacillaceae</taxon>
        <taxon>Neobacillus</taxon>
    </lineage>
</organism>
<dbReference type="AlphaFoldDB" id="A0A0U1NX04"/>
<sequence>MTKKYNKGSQNQNSPRAEAEFAGEFVSGDNSKGNKHNRTQKGKK</sequence>
<dbReference type="RefSeq" id="WP_281177010.1">
    <property type="nucleotide sequence ID" value="NZ_CVRB01000002.1"/>
</dbReference>
<name>A0A0U1NX04_9BACI</name>
<dbReference type="EMBL" id="CVRB01000002">
    <property type="protein sequence ID" value="CRK82555.1"/>
    <property type="molecule type" value="Genomic_DNA"/>
</dbReference>
<dbReference type="Proteomes" id="UP000199087">
    <property type="component" value="Unassembled WGS sequence"/>
</dbReference>
<proteinExistence type="predicted"/>
<protein>
    <submittedName>
        <fullName evidence="2">Uncharacterized protein</fullName>
    </submittedName>
</protein>
<feature type="compositionally biased region" description="Basic residues" evidence="1">
    <location>
        <begin position="33"/>
        <end position="44"/>
    </location>
</feature>
<evidence type="ECO:0000256" key="1">
    <source>
        <dbReference type="SAM" id="MobiDB-lite"/>
    </source>
</evidence>
<evidence type="ECO:0000313" key="2">
    <source>
        <dbReference type="EMBL" id="CRK82555.1"/>
    </source>
</evidence>
<dbReference type="STRING" id="1499688.BN000_02487"/>
<evidence type="ECO:0000313" key="3">
    <source>
        <dbReference type="Proteomes" id="UP000199087"/>
    </source>
</evidence>
<feature type="region of interest" description="Disordered" evidence="1">
    <location>
        <begin position="1"/>
        <end position="44"/>
    </location>
</feature>
<accession>A0A0U1NX04</accession>
<keyword evidence="3" id="KW-1185">Reference proteome</keyword>
<gene>
    <name evidence="2" type="ORF">BN000_02487</name>
</gene>